<keyword evidence="4" id="KW-1185">Reference proteome</keyword>
<dbReference type="GO" id="GO:0006281">
    <property type="term" value="P:DNA repair"/>
    <property type="evidence" value="ECO:0007669"/>
    <property type="project" value="UniProtKB-KW"/>
</dbReference>
<reference evidence="3" key="1">
    <citation type="journal article" date="2020" name="Fungal Divers.">
        <title>Resolving the Mortierellaceae phylogeny through synthesis of multi-gene phylogenetics and phylogenomics.</title>
        <authorList>
            <person name="Vandepol N."/>
            <person name="Liber J."/>
            <person name="Desiro A."/>
            <person name="Na H."/>
            <person name="Kennedy M."/>
            <person name="Barry K."/>
            <person name="Grigoriev I.V."/>
            <person name="Miller A.N."/>
            <person name="O'Donnell K."/>
            <person name="Stajich J.E."/>
            <person name="Bonito G."/>
        </authorList>
    </citation>
    <scope>NUCLEOTIDE SEQUENCE</scope>
    <source>
        <strain evidence="3">NVP60</strain>
    </source>
</reference>
<comment type="similarity">
    <text evidence="1">Belongs to the helicase family.</text>
</comment>
<dbReference type="EC" id="5.6.2.3" evidence="1"/>
<keyword evidence="1" id="KW-0067">ATP-binding</keyword>
<comment type="cofactor">
    <cofactor evidence="1">
        <name>Mg(2+)</name>
        <dbReference type="ChEBI" id="CHEBI:18420"/>
    </cofactor>
</comment>
<dbReference type="AlphaFoldDB" id="A0A9P6QQZ8"/>
<keyword evidence="1" id="KW-0347">Helicase</keyword>
<comment type="caution">
    <text evidence="3">The sequence shown here is derived from an EMBL/GenBank/DDBJ whole genome shotgun (WGS) entry which is preliminary data.</text>
</comment>
<keyword evidence="1" id="KW-0233">DNA recombination</keyword>
<keyword evidence="1" id="KW-0378">Hydrolase</keyword>
<dbReference type="GO" id="GO:0006310">
    <property type="term" value="P:DNA recombination"/>
    <property type="evidence" value="ECO:0007669"/>
    <property type="project" value="UniProtKB-KW"/>
</dbReference>
<dbReference type="GO" id="GO:0000723">
    <property type="term" value="P:telomere maintenance"/>
    <property type="evidence" value="ECO:0007669"/>
    <property type="project" value="InterPro"/>
</dbReference>
<evidence type="ECO:0000256" key="1">
    <source>
        <dbReference type="RuleBase" id="RU363044"/>
    </source>
</evidence>
<evidence type="ECO:0000313" key="3">
    <source>
        <dbReference type="EMBL" id="KAG0289765.1"/>
    </source>
</evidence>
<dbReference type="OrthoDB" id="5860629at2759"/>
<dbReference type="GO" id="GO:0005524">
    <property type="term" value="F:ATP binding"/>
    <property type="evidence" value="ECO:0007669"/>
    <property type="project" value="UniProtKB-KW"/>
</dbReference>
<dbReference type="Gene3D" id="3.40.50.300">
    <property type="entry name" value="P-loop containing nucleotide triphosphate hydrolases"/>
    <property type="match status" value="1"/>
</dbReference>
<dbReference type="PANTHER" id="PTHR31669">
    <property type="entry name" value="PROTEIN FAR1-RELATED SEQUENCE 10-RELATED"/>
    <property type="match status" value="1"/>
</dbReference>
<dbReference type="Pfam" id="PF05970">
    <property type="entry name" value="PIF1"/>
    <property type="match status" value="1"/>
</dbReference>
<dbReference type="GO" id="GO:0006355">
    <property type="term" value="P:regulation of DNA-templated transcription"/>
    <property type="evidence" value="ECO:0007669"/>
    <property type="project" value="InterPro"/>
</dbReference>
<proteinExistence type="inferred from homology"/>
<keyword evidence="1" id="KW-0227">DNA damage</keyword>
<dbReference type="GO" id="GO:0043139">
    <property type="term" value="F:5'-3' DNA helicase activity"/>
    <property type="evidence" value="ECO:0007669"/>
    <property type="project" value="UniProtKB-EC"/>
</dbReference>
<evidence type="ECO:0000259" key="2">
    <source>
        <dbReference type="Pfam" id="PF05970"/>
    </source>
</evidence>
<keyword evidence="1" id="KW-0547">Nucleotide-binding</keyword>
<dbReference type="Proteomes" id="UP000823405">
    <property type="component" value="Unassembled WGS sequence"/>
</dbReference>
<dbReference type="InterPro" id="IPR031052">
    <property type="entry name" value="FHY3/FAR1"/>
</dbReference>
<feature type="non-terminal residue" evidence="3">
    <location>
        <position position="485"/>
    </location>
</feature>
<dbReference type="InterPro" id="IPR010285">
    <property type="entry name" value="DNA_helicase_pif1-like_DEAD"/>
</dbReference>
<dbReference type="GO" id="GO:0016787">
    <property type="term" value="F:hydrolase activity"/>
    <property type="evidence" value="ECO:0007669"/>
    <property type="project" value="UniProtKB-KW"/>
</dbReference>
<dbReference type="InterPro" id="IPR027417">
    <property type="entry name" value="P-loop_NTPase"/>
</dbReference>
<sequence>HIACSYAGYRESVKNPNPEVQRNKVSSKTNCKFRINLRTNKAIFPRCRITQILPDHNHVLMSPSENMFDPLMDEMKDLIKQAVANGNRLPFIRSLLAFHHQKSDLDALEVKRYMKKCQRDKLLEFGPIRENELKSMLECVQIANNHVISLSPWFLRYATNARGNVRAVLWMSPDQATLYHRYRDIVVHDTTQSTNKFNMAMHNFVVVDSAFRTRIVASALTSGEKIRTAVGCCNNYLQLLVVSLQKPKKDYPPYKPDRPPPLPVGCPHMPLLSLAPQYGDHSLEQLTELAQGHIDQLNDDQRRIFNTIVESIDQPRSHKLFFIDGPGGTEKTFVYNTLIEHIKGVMRRMVRGYLTKIHEDRARWAWPWVRTSFTAGMQSTQRVEKLNHLPQLLDLDSNASLITVFEATVSKIHAEALFESKHTTDEAGKLAFIRASERGLENGIVRNTFIRIIVENSIKLGGKSRAFYGTEEKEQKMAVAVRPPV</sequence>
<name>A0A9P6QQZ8_9FUNG</name>
<gene>
    <name evidence="3" type="ORF">BGZ97_006396</name>
</gene>
<protein>
    <recommendedName>
        <fullName evidence="1">ATP-dependent DNA helicase</fullName>
        <ecNumber evidence="1">5.6.2.3</ecNumber>
    </recommendedName>
</protein>
<dbReference type="SUPFAM" id="SSF52540">
    <property type="entry name" value="P-loop containing nucleoside triphosphate hydrolases"/>
    <property type="match status" value="1"/>
</dbReference>
<comment type="catalytic activity">
    <reaction evidence="1">
        <text>ATP + H2O = ADP + phosphate + H(+)</text>
        <dbReference type="Rhea" id="RHEA:13065"/>
        <dbReference type="ChEBI" id="CHEBI:15377"/>
        <dbReference type="ChEBI" id="CHEBI:15378"/>
        <dbReference type="ChEBI" id="CHEBI:30616"/>
        <dbReference type="ChEBI" id="CHEBI:43474"/>
        <dbReference type="ChEBI" id="CHEBI:456216"/>
        <dbReference type="EC" id="5.6.2.3"/>
    </reaction>
</comment>
<evidence type="ECO:0000313" key="4">
    <source>
        <dbReference type="Proteomes" id="UP000823405"/>
    </source>
</evidence>
<dbReference type="EMBL" id="JAAAIN010002831">
    <property type="protein sequence ID" value="KAG0289765.1"/>
    <property type="molecule type" value="Genomic_DNA"/>
</dbReference>
<keyword evidence="1" id="KW-0234">DNA repair</keyword>
<organism evidence="3 4">
    <name type="scientific">Linnemannia gamsii</name>
    <dbReference type="NCBI Taxonomy" id="64522"/>
    <lineage>
        <taxon>Eukaryota</taxon>
        <taxon>Fungi</taxon>
        <taxon>Fungi incertae sedis</taxon>
        <taxon>Mucoromycota</taxon>
        <taxon>Mortierellomycotina</taxon>
        <taxon>Mortierellomycetes</taxon>
        <taxon>Mortierellales</taxon>
        <taxon>Mortierellaceae</taxon>
        <taxon>Linnemannia</taxon>
    </lineage>
</organism>
<dbReference type="PANTHER" id="PTHR31669:SF251">
    <property type="entry name" value="PROTEIN FAR1-RELATED SEQUENCE"/>
    <property type="match status" value="1"/>
</dbReference>
<feature type="domain" description="DNA helicase Pif1-like DEAD-box helicase" evidence="2">
    <location>
        <begin position="296"/>
        <end position="345"/>
    </location>
</feature>
<accession>A0A9P6QQZ8</accession>